<evidence type="ECO:0000256" key="1">
    <source>
        <dbReference type="SAM" id="Phobius"/>
    </source>
</evidence>
<name>A0A5C7A8K7_9BACT</name>
<feature type="transmembrane region" description="Helical" evidence="1">
    <location>
        <begin position="21"/>
        <end position="42"/>
    </location>
</feature>
<dbReference type="InterPro" id="IPR045749">
    <property type="entry name" value="DUF6090"/>
</dbReference>
<reference evidence="2 3" key="1">
    <citation type="submission" date="2019-08" db="EMBL/GenBank/DDBJ databases">
        <title>Genomes sequence of Algoriphagus aquimarinus ACAM450.</title>
        <authorList>
            <person name="Bowman J.P."/>
        </authorList>
    </citation>
    <scope>NUCLEOTIDE SEQUENCE [LARGE SCALE GENOMIC DNA]</scope>
    <source>
        <strain evidence="2 3">ACAM 450</strain>
    </source>
</reference>
<dbReference type="AlphaFoldDB" id="A0A5C7A8K7"/>
<protein>
    <submittedName>
        <fullName evidence="2">Uncharacterized protein</fullName>
    </submittedName>
</protein>
<keyword evidence="1" id="KW-0812">Transmembrane</keyword>
<organism evidence="2 3">
    <name type="scientific">Algoriphagus aquimarinus</name>
    <dbReference type="NCBI Taxonomy" id="237018"/>
    <lineage>
        <taxon>Bacteria</taxon>
        <taxon>Pseudomonadati</taxon>
        <taxon>Bacteroidota</taxon>
        <taxon>Cytophagia</taxon>
        <taxon>Cytophagales</taxon>
        <taxon>Cyclobacteriaceae</taxon>
        <taxon>Algoriphagus</taxon>
    </lineage>
</organism>
<comment type="caution">
    <text evidence="2">The sequence shown here is derived from an EMBL/GenBank/DDBJ whole genome shotgun (WGS) entry which is preliminary data.</text>
</comment>
<sequence>MIKFFRKIRQSLLLKGNTGKYLKYAIGEIILVVVGILIALTINNLNEESKKEKLKDGYIKSFQSDLEADVILLEKQLADFEQLLKEDSELSRRLSSPNANADTLIKIARFEFTPYFNPSNELNLNTFNAMISTGNLDLLDRDFAKKIQEHNAFQLTTLKLVDFNLKICSDVGKTYVQTYPLNSPFNAINGETMDSFWDEANENKLKIDLNAALTSKIFVSKLVNNGRGTLLERTKELIAEIDKILVED</sequence>
<accession>A0A5C7A8K7</accession>
<proteinExistence type="predicted"/>
<dbReference type="RefSeq" id="WP_146921209.1">
    <property type="nucleotide sequence ID" value="NZ_VORW01000030.1"/>
</dbReference>
<dbReference type="Pfam" id="PF19578">
    <property type="entry name" value="DUF6090"/>
    <property type="match status" value="1"/>
</dbReference>
<gene>
    <name evidence="2" type="ORF">ESV85_21210</name>
</gene>
<evidence type="ECO:0000313" key="2">
    <source>
        <dbReference type="EMBL" id="TXE02682.1"/>
    </source>
</evidence>
<dbReference type="OrthoDB" id="822744at2"/>
<evidence type="ECO:0000313" key="3">
    <source>
        <dbReference type="Proteomes" id="UP000321935"/>
    </source>
</evidence>
<dbReference type="Proteomes" id="UP000321935">
    <property type="component" value="Unassembled WGS sequence"/>
</dbReference>
<keyword evidence="1" id="KW-0472">Membrane</keyword>
<dbReference type="EMBL" id="VORW01000030">
    <property type="protein sequence ID" value="TXE02682.1"/>
    <property type="molecule type" value="Genomic_DNA"/>
</dbReference>
<keyword evidence="1" id="KW-1133">Transmembrane helix</keyword>